<dbReference type="InterPro" id="IPR013025">
    <property type="entry name" value="Ribosomal_uL23-like"/>
</dbReference>
<evidence type="ECO:0000256" key="1">
    <source>
        <dbReference type="ARBA" id="ARBA00006700"/>
    </source>
</evidence>
<dbReference type="Proteomes" id="UP000319257">
    <property type="component" value="Unassembled WGS sequence"/>
</dbReference>
<keyword evidence="3" id="KW-0687">Ribonucleoprotein</keyword>
<dbReference type="InterPro" id="IPR012678">
    <property type="entry name" value="Ribosomal_uL23/eL15/eS24_sf"/>
</dbReference>
<dbReference type="OrthoDB" id="275582at2759"/>
<evidence type="ECO:0000313" key="5">
    <source>
        <dbReference type="EMBL" id="TPX10474.1"/>
    </source>
</evidence>
<evidence type="ECO:0000256" key="3">
    <source>
        <dbReference type="ARBA" id="ARBA00023274"/>
    </source>
</evidence>
<dbReference type="GO" id="GO:0032543">
    <property type="term" value="P:mitochondrial translation"/>
    <property type="evidence" value="ECO:0007669"/>
    <property type="project" value="TreeGrafter"/>
</dbReference>
<dbReference type="InParanoid" id="A0A507AVF0"/>
<dbReference type="InterPro" id="IPR012677">
    <property type="entry name" value="Nucleotide-bd_a/b_plait_sf"/>
</dbReference>
<dbReference type="STRING" id="1093900.A0A507AVF0"/>
<dbReference type="GO" id="GO:0005762">
    <property type="term" value="C:mitochondrial large ribosomal subunit"/>
    <property type="evidence" value="ECO:0007669"/>
    <property type="project" value="TreeGrafter"/>
</dbReference>
<dbReference type="PANTHER" id="PTHR12059:SF5">
    <property type="entry name" value="LARGE RIBOSOMAL SUBUNIT PROTEIN UL23M"/>
    <property type="match status" value="1"/>
</dbReference>
<dbReference type="SUPFAM" id="SSF54189">
    <property type="entry name" value="Ribosomal proteins S24e, L23 and L15e"/>
    <property type="match status" value="1"/>
</dbReference>
<protein>
    <recommendedName>
        <fullName evidence="4">Large ribosomal subunit protein uL23m</fullName>
    </recommendedName>
</protein>
<dbReference type="Pfam" id="PF00276">
    <property type="entry name" value="Ribosomal_L23"/>
    <property type="match status" value="1"/>
</dbReference>
<dbReference type="RefSeq" id="XP_030992185.1">
    <property type="nucleotide sequence ID" value="XM_031143388.1"/>
</dbReference>
<dbReference type="EMBL" id="SKBQ01000057">
    <property type="protein sequence ID" value="TPX10474.1"/>
    <property type="molecule type" value="Genomic_DNA"/>
</dbReference>
<comment type="similarity">
    <text evidence="1">Belongs to the universal ribosomal protein uL23 family.</text>
</comment>
<dbReference type="PANTHER" id="PTHR12059">
    <property type="entry name" value="RIBOSOMAL PROTEIN L23-RELATED"/>
    <property type="match status" value="1"/>
</dbReference>
<evidence type="ECO:0000313" key="6">
    <source>
        <dbReference type="Proteomes" id="UP000319257"/>
    </source>
</evidence>
<keyword evidence="6" id="KW-1185">Reference proteome</keyword>
<proteinExistence type="inferred from homology"/>
<dbReference type="GeneID" id="41975971"/>
<name>A0A507AVF0_9PEZI</name>
<accession>A0A507AVF0</accession>
<comment type="caution">
    <text evidence="5">The sequence shown here is derived from an EMBL/GenBank/DDBJ whole genome shotgun (WGS) entry which is preliminary data.</text>
</comment>
<gene>
    <name evidence="5" type="ORF">E0L32_008524</name>
</gene>
<evidence type="ECO:0000256" key="4">
    <source>
        <dbReference type="ARBA" id="ARBA00039977"/>
    </source>
</evidence>
<dbReference type="Gene3D" id="3.30.70.330">
    <property type="match status" value="1"/>
</dbReference>
<sequence>MASAVAEAAVRAGPRFRVGSRQVFLPNHVITLVQPKPNQPPTYATFLVPLKFNKLDLRDYLYHAYDVEVLSVRSFINQQKPRQPFEENGAKFGKWYRPLSKKMMTVELAKPFVFPKAPEDLEPWDQEMYDRLRKAQRGQLEARERIMAGKYPLREELEIQPQRVELARQAADLRKGKTQWKNDVVLDDKWEELERIQKTKEKSS</sequence>
<dbReference type="AlphaFoldDB" id="A0A507AVF0"/>
<evidence type="ECO:0000256" key="2">
    <source>
        <dbReference type="ARBA" id="ARBA00022980"/>
    </source>
</evidence>
<reference evidence="5 6" key="1">
    <citation type="submission" date="2019-06" db="EMBL/GenBank/DDBJ databases">
        <title>Draft genome sequence of the filamentous fungus Phialemoniopsis curvata isolated from diesel fuel.</title>
        <authorList>
            <person name="Varaljay V.A."/>
            <person name="Lyon W.J."/>
            <person name="Crouch A.L."/>
            <person name="Drake C.E."/>
            <person name="Hollomon J.M."/>
            <person name="Nadeau L.J."/>
            <person name="Nunn H.S."/>
            <person name="Stevenson B.S."/>
            <person name="Bojanowski C.L."/>
            <person name="Crookes-Goodson W.J."/>
        </authorList>
    </citation>
    <scope>NUCLEOTIDE SEQUENCE [LARGE SCALE GENOMIC DNA]</scope>
    <source>
        <strain evidence="5 6">D216</strain>
    </source>
</reference>
<dbReference type="GO" id="GO:0003735">
    <property type="term" value="F:structural constituent of ribosome"/>
    <property type="evidence" value="ECO:0007669"/>
    <property type="project" value="InterPro"/>
</dbReference>
<keyword evidence="2" id="KW-0689">Ribosomal protein</keyword>
<organism evidence="5 6">
    <name type="scientific">Thyridium curvatum</name>
    <dbReference type="NCBI Taxonomy" id="1093900"/>
    <lineage>
        <taxon>Eukaryota</taxon>
        <taxon>Fungi</taxon>
        <taxon>Dikarya</taxon>
        <taxon>Ascomycota</taxon>
        <taxon>Pezizomycotina</taxon>
        <taxon>Sordariomycetes</taxon>
        <taxon>Sordariomycetidae</taxon>
        <taxon>Thyridiales</taxon>
        <taxon>Thyridiaceae</taxon>
        <taxon>Thyridium</taxon>
    </lineage>
</organism>